<evidence type="ECO:0000259" key="2">
    <source>
        <dbReference type="PROSITE" id="PS50113"/>
    </source>
</evidence>
<evidence type="ECO:0000313" key="3">
    <source>
        <dbReference type="EMBL" id="MPM38832.1"/>
    </source>
</evidence>
<dbReference type="Gene3D" id="3.30.450.20">
    <property type="entry name" value="PAS domain"/>
    <property type="match status" value="2"/>
</dbReference>
<dbReference type="PANTHER" id="PTHR44757:SF2">
    <property type="entry name" value="BIOFILM ARCHITECTURE MAINTENANCE PROTEIN MBAA"/>
    <property type="match status" value="1"/>
</dbReference>
<dbReference type="NCBIfam" id="TIGR00229">
    <property type="entry name" value="sensory_box"/>
    <property type="match status" value="2"/>
</dbReference>
<feature type="domain" description="PAS" evidence="1">
    <location>
        <begin position="21"/>
        <end position="65"/>
    </location>
</feature>
<dbReference type="PROSITE" id="PS50112">
    <property type="entry name" value="PAS"/>
    <property type="match status" value="2"/>
</dbReference>
<dbReference type="SUPFAM" id="SSF55785">
    <property type="entry name" value="PYP-like sensor domain (PAS domain)"/>
    <property type="match status" value="2"/>
</dbReference>
<dbReference type="EMBL" id="VSSQ01008423">
    <property type="protein sequence ID" value="MPM38832.1"/>
    <property type="molecule type" value="Genomic_DNA"/>
</dbReference>
<dbReference type="PANTHER" id="PTHR44757">
    <property type="entry name" value="DIGUANYLATE CYCLASE DGCP"/>
    <property type="match status" value="1"/>
</dbReference>
<dbReference type="InterPro" id="IPR052155">
    <property type="entry name" value="Biofilm_reg_signaling"/>
</dbReference>
<dbReference type="SMART" id="SM00091">
    <property type="entry name" value="PAS"/>
    <property type="match status" value="2"/>
</dbReference>
<feature type="domain" description="PAS" evidence="1">
    <location>
        <begin position="148"/>
        <end position="218"/>
    </location>
</feature>
<accession>A0A644ZD87</accession>
<dbReference type="InterPro" id="IPR000014">
    <property type="entry name" value="PAS"/>
</dbReference>
<comment type="caution">
    <text evidence="3">The sequence shown here is derived from an EMBL/GenBank/DDBJ whole genome shotgun (WGS) entry which is preliminary data.</text>
</comment>
<reference evidence="3" key="1">
    <citation type="submission" date="2019-08" db="EMBL/GenBank/DDBJ databases">
        <authorList>
            <person name="Kucharzyk K."/>
            <person name="Murdoch R.W."/>
            <person name="Higgins S."/>
            <person name="Loffler F."/>
        </authorList>
    </citation>
    <scope>NUCLEOTIDE SEQUENCE</scope>
</reference>
<evidence type="ECO:0000259" key="1">
    <source>
        <dbReference type="PROSITE" id="PS50112"/>
    </source>
</evidence>
<dbReference type="InterPro" id="IPR000700">
    <property type="entry name" value="PAS-assoc_C"/>
</dbReference>
<dbReference type="PROSITE" id="PS50113">
    <property type="entry name" value="PAC"/>
    <property type="match status" value="1"/>
</dbReference>
<gene>
    <name evidence="3" type="ORF">SDC9_85462</name>
</gene>
<organism evidence="3">
    <name type="scientific">bioreactor metagenome</name>
    <dbReference type="NCBI Taxonomy" id="1076179"/>
    <lineage>
        <taxon>unclassified sequences</taxon>
        <taxon>metagenomes</taxon>
        <taxon>ecological metagenomes</taxon>
    </lineage>
</organism>
<dbReference type="AlphaFoldDB" id="A0A644ZD87"/>
<protein>
    <recommendedName>
        <fullName evidence="4">PAS domain-containing protein</fullName>
    </recommendedName>
</protein>
<dbReference type="Pfam" id="PF13426">
    <property type="entry name" value="PAS_9"/>
    <property type="match status" value="2"/>
</dbReference>
<evidence type="ECO:0008006" key="4">
    <source>
        <dbReference type="Google" id="ProtNLM"/>
    </source>
</evidence>
<name>A0A644ZD87_9ZZZZ</name>
<dbReference type="InterPro" id="IPR035965">
    <property type="entry name" value="PAS-like_dom_sf"/>
</dbReference>
<dbReference type="CDD" id="cd00130">
    <property type="entry name" value="PAS"/>
    <property type="match status" value="2"/>
</dbReference>
<feature type="domain" description="PAC" evidence="2">
    <location>
        <begin position="95"/>
        <end position="147"/>
    </location>
</feature>
<sequence length="260" mass="29354">MGSLKNDLSCYLELKETSKDCDNSFYRVCEKIPIGVAAVDCKGNCLKVNSKLCNILGYPESELLGTGFSEFINFKELRIDLWVTDKNSQGSLKLQTREKHYLRKDGTDVWIGISPFLVIDPENRPTFVFFQIEDITGQKKADASFKTSETCFDLIYGNISEGITINEQVGKFIEVNPAICKKLGYRKDELLLKTASELITLESSKIFAEKVKELYKIGRARVQVKGVCKDGTLLPVELSMWLIEYKGKQAVFSIVSDIKE</sequence>
<proteinExistence type="predicted"/>